<reference evidence="1 2" key="1">
    <citation type="submission" date="2023-11" db="EMBL/GenBank/DDBJ databases">
        <title>Draft genome of Azohydromonas lata strain H1 (DSM1123), a polyhydroxyalkanoate producer.</title>
        <authorList>
            <person name="Traversa D."/>
            <person name="D'Addabbo P."/>
            <person name="Pazzani C."/>
            <person name="Manzari C."/>
            <person name="Chiara M."/>
            <person name="Scrascia M."/>
        </authorList>
    </citation>
    <scope>NUCLEOTIDE SEQUENCE [LARGE SCALE GENOMIC DNA]</scope>
    <source>
        <strain evidence="1 2">H1</strain>
    </source>
</reference>
<keyword evidence="2" id="KW-1185">Reference proteome</keyword>
<dbReference type="Proteomes" id="UP001293718">
    <property type="component" value="Unassembled WGS sequence"/>
</dbReference>
<dbReference type="InterPro" id="IPR014958">
    <property type="entry name" value="DGC"/>
</dbReference>
<dbReference type="EMBL" id="JAXOJX010000024">
    <property type="protein sequence ID" value="MDZ5457957.1"/>
    <property type="molecule type" value="Genomic_DNA"/>
</dbReference>
<gene>
    <name evidence="1" type="ORF">SM757_15365</name>
</gene>
<accession>A0ABU5IG50</accession>
<protein>
    <submittedName>
        <fullName evidence="1">Zinc-binding protein</fullName>
    </submittedName>
</protein>
<evidence type="ECO:0000313" key="2">
    <source>
        <dbReference type="Proteomes" id="UP001293718"/>
    </source>
</evidence>
<comment type="caution">
    <text evidence="1">The sequence shown here is derived from an EMBL/GenBank/DDBJ whole genome shotgun (WGS) entry which is preliminary data.</text>
</comment>
<dbReference type="PIRSF" id="PIRSF037181">
    <property type="entry name" value="DGC"/>
    <property type="match status" value="1"/>
</dbReference>
<proteinExistence type="predicted"/>
<organism evidence="1 2">
    <name type="scientific">Azohydromonas lata</name>
    <dbReference type="NCBI Taxonomy" id="45677"/>
    <lineage>
        <taxon>Bacteria</taxon>
        <taxon>Pseudomonadati</taxon>
        <taxon>Pseudomonadota</taxon>
        <taxon>Betaproteobacteria</taxon>
        <taxon>Burkholderiales</taxon>
        <taxon>Sphaerotilaceae</taxon>
        <taxon>Azohydromonas</taxon>
    </lineage>
</organism>
<dbReference type="Pfam" id="PF08859">
    <property type="entry name" value="DGC"/>
    <property type="match status" value="1"/>
</dbReference>
<sequence length="141" mass="15199">MPAAHHPDFLPLVYSCSGCSSAAQFANDLALRLDREGVAQMSCIAGVGGNVPSLVRRAQEAIASGRPILAIDGCVLACARACLDQRGVRPTEHLQLGQEGVKKQYHTDFDPQQFERLYAQLKARVQVMAVAARPVATATRR</sequence>
<name>A0ABU5IG50_9BURK</name>
<evidence type="ECO:0000313" key="1">
    <source>
        <dbReference type="EMBL" id="MDZ5457957.1"/>
    </source>
</evidence>